<keyword evidence="4 7" id="KW-0812">Transmembrane</keyword>
<dbReference type="EMBL" id="RDSR01000001">
    <property type="protein sequence ID" value="RNE67262.1"/>
    <property type="molecule type" value="Genomic_DNA"/>
</dbReference>
<dbReference type="Proteomes" id="UP000279859">
    <property type="component" value="Unassembled WGS sequence"/>
</dbReference>
<feature type="transmembrane region" description="Helical" evidence="7">
    <location>
        <begin position="128"/>
        <end position="148"/>
    </location>
</feature>
<dbReference type="RefSeq" id="WP_123044294.1">
    <property type="nucleotide sequence ID" value="NZ_RDSR01000001.1"/>
</dbReference>
<evidence type="ECO:0000256" key="5">
    <source>
        <dbReference type="ARBA" id="ARBA00022989"/>
    </source>
</evidence>
<dbReference type="GO" id="GO:0055085">
    <property type="term" value="P:transmembrane transport"/>
    <property type="evidence" value="ECO:0007669"/>
    <property type="project" value="InterPro"/>
</dbReference>
<dbReference type="PANTHER" id="PTHR30193">
    <property type="entry name" value="ABC TRANSPORTER PERMEASE PROTEIN"/>
    <property type="match status" value="1"/>
</dbReference>
<dbReference type="Pfam" id="PF00528">
    <property type="entry name" value="BPD_transp_1"/>
    <property type="match status" value="1"/>
</dbReference>
<organism evidence="10 11">
    <name type="scientific">Cryobacterium tepidiphilum</name>
    <dbReference type="NCBI Taxonomy" id="2486026"/>
    <lineage>
        <taxon>Bacteria</taxon>
        <taxon>Bacillati</taxon>
        <taxon>Actinomycetota</taxon>
        <taxon>Actinomycetes</taxon>
        <taxon>Micrococcales</taxon>
        <taxon>Microbacteriaceae</taxon>
        <taxon>Cryobacterium</taxon>
    </lineage>
</organism>
<evidence type="ECO:0000256" key="1">
    <source>
        <dbReference type="ARBA" id="ARBA00004651"/>
    </source>
</evidence>
<name>A0A3M8LQU2_9MICO</name>
<evidence type="ECO:0000256" key="2">
    <source>
        <dbReference type="ARBA" id="ARBA00022448"/>
    </source>
</evidence>
<evidence type="ECO:0000259" key="9">
    <source>
        <dbReference type="PROSITE" id="PS50928"/>
    </source>
</evidence>
<evidence type="ECO:0000256" key="3">
    <source>
        <dbReference type="ARBA" id="ARBA00022475"/>
    </source>
</evidence>
<dbReference type="OrthoDB" id="145927at2"/>
<dbReference type="PANTHER" id="PTHR30193:SF41">
    <property type="entry name" value="DIACETYLCHITOBIOSE UPTAKE SYSTEM PERMEASE PROTEIN NGCF"/>
    <property type="match status" value="1"/>
</dbReference>
<dbReference type="CDD" id="cd06261">
    <property type="entry name" value="TM_PBP2"/>
    <property type="match status" value="1"/>
</dbReference>
<dbReference type="InterPro" id="IPR051393">
    <property type="entry name" value="ABC_transporter_permease"/>
</dbReference>
<gene>
    <name evidence="10" type="ORF">EEJ31_00300</name>
</gene>
<evidence type="ECO:0000256" key="6">
    <source>
        <dbReference type="ARBA" id="ARBA00023136"/>
    </source>
</evidence>
<reference evidence="10 11" key="1">
    <citation type="submission" date="2018-11" db="EMBL/GenBank/DDBJ databases">
        <title>Cryobacterium sp. nov., isolated from rhizosphere soil of lettuce.</title>
        <authorList>
            <person name="Wang Y."/>
        </authorList>
    </citation>
    <scope>NUCLEOTIDE SEQUENCE [LARGE SCALE GENOMIC DNA]</scope>
    <source>
        <strain evidence="10 11">NEAU-85</strain>
    </source>
</reference>
<dbReference type="GO" id="GO:0005886">
    <property type="term" value="C:plasma membrane"/>
    <property type="evidence" value="ECO:0007669"/>
    <property type="project" value="UniProtKB-SubCell"/>
</dbReference>
<feature type="transmembrane region" description="Helical" evidence="7">
    <location>
        <begin position="177"/>
        <end position="200"/>
    </location>
</feature>
<evidence type="ECO:0000256" key="8">
    <source>
        <dbReference type="SAM" id="MobiDB-lite"/>
    </source>
</evidence>
<evidence type="ECO:0000313" key="10">
    <source>
        <dbReference type="EMBL" id="RNE67262.1"/>
    </source>
</evidence>
<dbReference type="InterPro" id="IPR035906">
    <property type="entry name" value="MetI-like_sf"/>
</dbReference>
<keyword evidence="5 7" id="KW-1133">Transmembrane helix</keyword>
<dbReference type="PROSITE" id="PS50928">
    <property type="entry name" value="ABC_TM1"/>
    <property type="match status" value="1"/>
</dbReference>
<accession>A0A3M8LQU2</accession>
<dbReference type="InterPro" id="IPR000515">
    <property type="entry name" value="MetI-like"/>
</dbReference>
<feature type="transmembrane region" description="Helical" evidence="7">
    <location>
        <begin position="96"/>
        <end position="116"/>
    </location>
</feature>
<evidence type="ECO:0000256" key="4">
    <source>
        <dbReference type="ARBA" id="ARBA00022692"/>
    </source>
</evidence>
<evidence type="ECO:0000313" key="11">
    <source>
        <dbReference type="Proteomes" id="UP000279859"/>
    </source>
</evidence>
<feature type="region of interest" description="Disordered" evidence="8">
    <location>
        <begin position="1"/>
        <end position="21"/>
    </location>
</feature>
<feature type="transmembrane region" description="Helical" evidence="7">
    <location>
        <begin position="29"/>
        <end position="55"/>
    </location>
</feature>
<keyword evidence="6 7" id="KW-0472">Membrane</keyword>
<feature type="domain" description="ABC transmembrane type-1" evidence="9">
    <location>
        <begin position="91"/>
        <end position="304"/>
    </location>
</feature>
<feature type="transmembrane region" description="Helical" evidence="7">
    <location>
        <begin position="288"/>
        <end position="307"/>
    </location>
</feature>
<dbReference type="SUPFAM" id="SSF161098">
    <property type="entry name" value="MetI-like"/>
    <property type="match status" value="1"/>
</dbReference>
<dbReference type="AlphaFoldDB" id="A0A3M8LQU2"/>
<protein>
    <submittedName>
        <fullName evidence="10">Sugar ABC transporter permease</fullName>
    </submittedName>
</protein>
<dbReference type="Gene3D" id="1.10.3720.10">
    <property type="entry name" value="MetI-like"/>
    <property type="match status" value="1"/>
</dbReference>
<comment type="caution">
    <text evidence="10">The sequence shown here is derived from an EMBL/GenBank/DDBJ whole genome shotgun (WGS) entry which is preliminary data.</text>
</comment>
<keyword evidence="11" id="KW-1185">Reference proteome</keyword>
<comment type="similarity">
    <text evidence="7">Belongs to the binding-protein-dependent transport system permease family.</text>
</comment>
<comment type="subcellular location">
    <subcellularLocation>
        <location evidence="1 7">Cell membrane</location>
        <topology evidence="1 7">Multi-pass membrane protein</topology>
    </subcellularLocation>
</comment>
<keyword evidence="3" id="KW-1003">Cell membrane</keyword>
<keyword evidence="2 7" id="KW-0813">Transport</keyword>
<feature type="transmembrane region" description="Helical" evidence="7">
    <location>
        <begin position="231"/>
        <end position="252"/>
    </location>
</feature>
<evidence type="ECO:0000256" key="7">
    <source>
        <dbReference type="RuleBase" id="RU363032"/>
    </source>
</evidence>
<proteinExistence type="inferred from homology"/>
<sequence length="313" mass="33949">MASTSLAPVVPRSTSSGGPGRGRKTGTAYLFLAPFLILFCVFVLAPAIYGIWISLHIWNPLLPLKPFSGIDNYVDLFTPGSLTFGDFWESMTATGIFTVASVPFLLVIPLLIAVMLNQKIRGGTIFRGIFFAPYVLGVAVIGVIWQYLLDPQLGVVNHVLELFGLPSRIPWTVDVPWAWVSLVGVTVWWTMGFNTVILLAGLKGINAELYDAASVDGAGAMRKFFSVTLPGLRPVMAFVTTVTILASANMFGQSYLLTNGHPGTTTRSVIMYIADQGLAQNQMGAAAAMSYVLFAFLAVISIVNFRLQREKTE</sequence>